<dbReference type="SUPFAM" id="SSF55729">
    <property type="entry name" value="Acyl-CoA N-acyltransferases (Nat)"/>
    <property type="match status" value="1"/>
</dbReference>
<dbReference type="EMBL" id="UOEU01000487">
    <property type="protein sequence ID" value="VAW33854.1"/>
    <property type="molecule type" value="Genomic_DNA"/>
</dbReference>
<evidence type="ECO:0000259" key="1">
    <source>
        <dbReference type="PROSITE" id="PS51186"/>
    </source>
</evidence>
<dbReference type="AlphaFoldDB" id="A0A3B0VQM7"/>
<protein>
    <recommendedName>
        <fullName evidence="1">N-acetyltransferase domain-containing protein</fullName>
    </recommendedName>
</protein>
<accession>A0A3B0VQM7</accession>
<dbReference type="Pfam" id="PF13302">
    <property type="entry name" value="Acetyltransf_3"/>
    <property type="match status" value="1"/>
</dbReference>
<dbReference type="GO" id="GO:0005737">
    <property type="term" value="C:cytoplasm"/>
    <property type="evidence" value="ECO:0007669"/>
    <property type="project" value="TreeGrafter"/>
</dbReference>
<dbReference type="PANTHER" id="PTHR43441:SF3">
    <property type="entry name" value="ACETYLTRANSFERASE"/>
    <property type="match status" value="1"/>
</dbReference>
<feature type="domain" description="N-acetyltransferase" evidence="1">
    <location>
        <begin position="38"/>
        <end position="183"/>
    </location>
</feature>
<dbReference type="Gene3D" id="3.40.630.30">
    <property type="match status" value="1"/>
</dbReference>
<name>A0A3B0VQM7_9ZZZZ</name>
<proteinExistence type="predicted"/>
<dbReference type="PANTHER" id="PTHR43441">
    <property type="entry name" value="RIBOSOMAL-PROTEIN-SERINE ACETYLTRANSFERASE"/>
    <property type="match status" value="1"/>
</dbReference>
<dbReference type="InterPro" id="IPR051908">
    <property type="entry name" value="Ribosomal_N-acetyltransferase"/>
</dbReference>
<dbReference type="PROSITE" id="PS51186">
    <property type="entry name" value="GNAT"/>
    <property type="match status" value="1"/>
</dbReference>
<dbReference type="InterPro" id="IPR000182">
    <property type="entry name" value="GNAT_dom"/>
</dbReference>
<reference evidence="2" key="1">
    <citation type="submission" date="2018-06" db="EMBL/GenBank/DDBJ databases">
        <authorList>
            <person name="Zhirakovskaya E."/>
        </authorList>
    </citation>
    <scope>NUCLEOTIDE SEQUENCE</scope>
</reference>
<dbReference type="GO" id="GO:1990189">
    <property type="term" value="F:protein N-terminal-serine acetyltransferase activity"/>
    <property type="evidence" value="ECO:0007669"/>
    <property type="project" value="TreeGrafter"/>
</dbReference>
<evidence type="ECO:0000313" key="2">
    <source>
        <dbReference type="EMBL" id="VAW33854.1"/>
    </source>
</evidence>
<dbReference type="GO" id="GO:0008999">
    <property type="term" value="F:protein-N-terminal-alanine acetyltransferase activity"/>
    <property type="evidence" value="ECO:0007669"/>
    <property type="project" value="TreeGrafter"/>
</dbReference>
<dbReference type="InterPro" id="IPR016181">
    <property type="entry name" value="Acyl_CoA_acyltransferase"/>
</dbReference>
<gene>
    <name evidence="2" type="ORF">MNBD_CHLOROFLEXI01-3521</name>
</gene>
<organism evidence="2">
    <name type="scientific">hydrothermal vent metagenome</name>
    <dbReference type="NCBI Taxonomy" id="652676"/>
    <lineage>
        <taxon>unclassified sequences</taxon>
        <taxon>metagenomes</taxon>
        <taxon>ecological metagenomes</taxon>
    </lineage>
</organism>
<sequence>MSAQTISKVPQIIETKRLLIRCPQPRDGAALYQAISQSQVHLAPWLSWVHGLDFTPERAEISSLRNREQYLNGENMIMFIFLKASGALIGGSGLHDPDWNVPKFKIGYWQHVDYGGRGYMSEAVNAIVELAFGQLGAQRLHLECFPHNERSVALAQRCGFQLEARLAAYRRHHQTGELHDWLIFARFPE</sequence>